<proteinExistence type="predicted"/>
<dbReference type="Proteomes" id="UP000789706">
    <property type="component" value="Unassembled WGS sequence"/>
</dbReference>
<dbReference type="PROSITE" id="PS50102">
    <property type="entry name" value="RRM"/>
    <property type="match status" value="1"/>
</dbReference>
<gene>
    <name evidence="3" type="ORF">DEBURN_LOCUS5450</name>
</gene>
<dbReference type="SMART" id="SM00360">
    <property type="entry name" value="RRM"/>
    <property type="match status" value="1"/>
</dbReference>
<organism evidence="3 4">
    <name type="scientific">Diversispora eburnea</name>
    <dbReference type="NCBI Taxonomy" id="1213867"/>
    <lineage>
        <taxon>Eukaryota</taxon>
        <taxon>Fungi</taxon>
        <taxon>Fungi incertae sedis</taxon>
        <taxon>Mucoromycota</taxon>
        <taxon>Glomeromycotina</taxon>
        <taxon>Glomeromycetes</taxon>
        <taxon>Diversisporales</taxon>
        <taxon>Diversisporaceae</taxon>
        <taxon>Diversispora</taxon>
    </lineage>
</organism>
<evidence type="ECO:0000313" key="4">
    <source>
        <dbReference type="Proteomes" id="UP000789706"/>
    </source>
</evidence>
<dbReference type="InterPro" id="IPR000504">
    <property type="entry name" value="RRM_dom"/>
</dbReference>
<dbReference type="OrthoDB" id="7763451at2759"/>
<evidence type="ECO:0000259" key="2">
    <source>
        <dbReference type="PROSITE" id="PS50102"/>
    </source>
</evidence>
<dbReference type="PANTHER" id="PTHR32343:SF10">
    <property type="entry name" value="RNA-BINDING REGION RNP-1 DOMAIN-CONTAINING PROTEIN"/>
    <property type="match status" value="1"/>
</dbReference>
<keyword evidence="1" id="KW-0694">RNA-binding</keyword>
<dbReference type="AlphaFoldDB" id="A0A9N9A4A1"/>
<comment type="caution">
    <text evidence="3">The sequence shown here is derived from an EMBL/GenBank/DDBJ whole genome shotgun (WGS) entry which is preliminary data.</text>
</comment>
<evidence type="ECO:0000256" key="1">
    <source>
        <dbReference type="PROSITE-ProRule" id="PRU00176"/>
    </source>
</evidence>
<protein>
    <submittedName>
        <fullName evidence="3">3287_t:CDS:1</fullName>
    </submittedName>
</protein>
<keyword evidence="4" id="KW-1185">Reference proteome</keyword>
<sequence length="202" mass="22117">MSNKIIVTDISPSVSENTGMEFFGFGGKIQELELVKDDTSDKQIAHITFEKAEGAKTALMLSNAVLEKVPITVKLDESCLSTSEESSESGDGIEQEDKVRAAIFSEILAAGYQLTDVSETVTTKATEINEKYAVQDKVKYAASQVQDTTTRALDTNAGKKMAEFYLNTSKQATDVYHEAIRIANEKKAKSEITVDTTENIQQ</sequence>
<dbReference type="GO" id="GO:0003723">
    <property type="term" value="F:RNA binding"/>
    <property type="evidence" value="ECO:0007669"/>
    <property type="project" value="UniProtKB-UniRule"/>
</dbReference>
<dbReference type="InterPro" id="IPR012677">
    <property type="entry name" value="Nucleotide-bd_a/b_plait_sf"/>
</dbReference>
<dbReference type="Gene3D" id="3.30.70.330">
    <property type="match status" value="1"/>
</dbReference>
<accession>A0A9N9A4A1</accession>
<dbReference type="EMBL" id="CAJVPK010000487">
    <property type="protein sequence ID" value="CAG8516632.1"/>
    <property type="molecule type" value="Genomic_DNA"/>
</dbReference>
<evidence type="ECO:0000313" key="3">
    <source>
        <dbReference type="EMBL" id="CAG8516632.1"/>
    </source>
</evidence>
<dbReference type="InterPro" id="IPR035979">
    <property type="entry name" value="RBD_domain_sf"/>
</dbReference>
<feature type="domain" description="RRM" evidence="2">
    <location>
        <begin position="3"/>
        <end position="78"/>
    </location>
</feature>
<name>A0A9N9A4A1_9GLOM</name>
<dbReference type="PANTHER" id="PTHR32343">
    <property type="entry name" value="SERINE/ARGININE-RICH SPLICING FACTOR"/>
    <property type="match status" value="1"/>
</dbReference>
<dbReference type="SUPFAM" id="SSF54928">
    <property type="entry name" value="RNA-binding domain, RBD"/>
    <property type="match status" value="1"/>
</dbReference>
<reference evidence="3" key="1">
    <citation type="submission" date="2021-06" db="EMBL/GenBank/DDBJ databases">
        <authorList>
            <person name="Kallberg Y."/>
            <person name="Tangrot J."/>
            <person name="Rosling A."/>
        </authorList>
    </citation>
    <scope>NUCLEOTIDE SEQUENCE</scope>
    <source>
        <strain evidence="3">AZ414A</strain>
    </source>
</reference>